<name>L0FS95_ECHVK</name>
<dbReference type="EMBL" id="CP003346">
    <property type="protein sequence ID" value="AGA76809.1"/>
    <property type="molecule type" value="Genomic_DNA"/>
</dbReference>
<dbReference type="AlphaFoldDB" id="L0FS95"/>
<dbReference type="STRING" id="926556.Echvi_0525"/>
<accession>L0FS95</accession>
<reference evidence="2" key="1">
    <citation type="submission" date="2012-02" db="EMBL/GenBank/DDBJ databases">
        <title>The complete genome of Echinicola vietnamensis DSM 17526.</title>
        <authorList>
            <person name="Lucas S."/>
            <person name="Copeland A."/>
            <person name="Lapidus A."/>
            <person name="Glavina del Rio T."/>
            <person name="Dalin E."/>
            <person name="Tice H."/>
            <person name="Bruce D."/>
            <person name="Goodwin L."/>
            <person name="Pitluck S."/>
            <person name="Peters L."/>
            <person name="Ovchinnikova G."/>
            <person name="Teshima H."/>
            <person name="Kyrpides N."/>
            <person name="Mavromatis K."/>
            <person name="Ivanova N."/>
            <person name="Brettin T."/>
            <person name="Detter J.C."/>
            <person name="Han C."/>
            <person name="Larimer F."/>
            <person name="Land M."/>
            <person name="Hauser L."/>
            <person name="Markowitz V."/>
            <person name="Cheng J.-F."/>
            <person name="Hugenholtz P."/>
            <person name="Woyke T."/>
            <person name="Wu D."/>
            <person name="Brambilla E."/>
            <person name="Klenk H.-P."/>
            <person name="Eisen J.A."/>
        </authorList>
    </citation>
    <scope>NUCLEOTIDE SEQUENCE [LARGE SCALE GENOMIC DNA]</scope>
    <source>
        <strain evidence="2">DSM 17526 / LMG 23754 / KMM 6221</strain>
    </source>
</reference>
<gene>
    <name evidence="1" type="ordered locus">Echvi_0525</name>
</gene>
<keyword evidence="2" id="KW-1185">Reference proteome</keyword>
<evidence type="ECO:0000313" key="2">
    <source>
        <dbReference type="Proteomes" id="UP000010796"/>
    </source>
</evidence>
<dbReference type="KEGG" id="evi:Echvi_0525"/>
<sequence length="224" mass="25904">MKNSATYLNAWVFLCLMVVLCSCDKEEEVPDYPVTMTFDTIAATSDMRVYAGVKLLDTRTDSAVIAEFLDRYYSIGSTFYNSRFEEPGMNYGAGAQITFFADGRIRYATEITEMKREYDAIIMKSTVTNEVEDSPLVATEFYKFPYDISKNGRYDVHHIMYGDERSALDVTLLYYKLVRYNKDNKLMSVDFGTSHNEFNEDFLDTLTDRDTLALKSYRLKYSVK</sequence>
<protein>
    <recommendedName>
        <fullName evidence="3">NigD-like protein</fullName>
    </recommendedName>
</protein>
<dbReference type="RefSeq" id="WP_015264376.1">
    <property type="nucleotide sequence ID" value="NC_019904.1"/>
</dbReference>
<organism evidence="1 2">
    <name type="scientific">Echinicola vietnamensis (strain DSM 17526 / LMG 23754 / KMM 6221)</name>
    <dbReference type="NCBI Taxonomy" id="926556"/>
    <lineage>
        <taxon>Bacteria</taxon>
        <taxon>Pseudomonadati</taxon>
        <taxon>Bacteroidota</taxon>
        <taxon>Cytophagia</taxon>
        <taxon>Cytophagales</taxon>
        <taxon>Cyclobacteriaceae</taxon>
        <taxon>Echinicola</taxon>
    </lineage>
</organism>
<dbReference type="Proteomes" id="UP000010796">
    <property type="component" value="Chromosome"/>
</dbReference>
<proteinExistence type="predicted"/>
<dbReference type="HOGENOM" id="CLU_1233440_0_0_10"/>
<evidence type="ECO:0008006" key="3">
    <source>
        <dbReference type="Google" id="ProtNLM"/>
    </source>
</evidence>
<dbReference type="OrthoDB" id="836794at2"/>
<dbReference type="PROSITE" id="PS51257">
    <property type="entry name" value="PROKAR_LIPOPROTEIN"/>
    <property type="match status" value="1"/>
</dbReference>
<evidence type="ECO:0000313" key="1">
    <source>
        <dbReference type="EMBL" id="AGA76809.1"/>
    </source>
</evidence>